<dbReference type="InterPro" id="IPR000847">
    <property type="entry name" value="LysR_HTH_N"/>
</dbReference>
<dbReference type="SUPFAM" id="SSF46785">
    <property type="entry name" value="Winged helix' DNA-binding domain"/>
    <property type="match status" value="1"/>
</dbReference>
<dbReference type="PROSITE" id="PS50931">
    <property type="entry name" value="HTH_LYSR"/>
    <property type="match status" value="1"/>
</dbReference>
<dbReference type="InterPro" id="IPR036388">
    <property type="entry name" value="WH-like_DNA-bd_sf"/>
</dbReference>
<keyword evidence="2" id="KW-0805">Transcription regulation</keyword>
<dbReference type="InterPro" id="IPR050950">
    <property type="entry name" value="HTH-type_LysR_regulators"/>
</dbReference>
<dbReference type="Pfam" id="PF03466">
    <property type="entry name" value="LysR_substrate"/>
    <property type="match status" value="1"/>
</dbReference>
<keyword evidence="7" id="KW-1185">Reference proteome</keyword>
<keyword evidence="3" id="KW-0238">DNA-binding</keyword>
<dbReference type="Pfam" id="PF00126">
    <property type="entry name" value="HTH_1"/>
    <property type="match status" value="1"/>
</dbReference>
<proteinExistence type="inferred from homology"/>
<sequence>MSTSGGEPENTAAGGTRRLGAGPAPFAGLIESGLRYFLAVAQAGSITEASEQLHVAGSAISRQIARLEHEIGVPLFERHPRGMVPSEAGIRLAGFVQRNMMDIEQVVGEIRRLPGGRRSQVRLVAAEGFAWDLLPEAIASFRRDHPEVGFSLHVTSSTAASEHVRDGKADIAVTFSLAPIKGISVEYSQREYVHAVVNARHPLAQRSAVSLAELLPYALAIVDEGTTVRQLFDVCCSAEQLSFEPVFETDYCGALYTFTKFADAVTLTGYLPVRRRLATDGLVAIPLSDQGMHRRYLQIQSMAGRSLPPAAGDFVTHLVQRVQAP</sequence>
<keyword evidence="4" id="KW-0804">Transcription</keyword>
<dbReference type="RefSeq" id="WP_241040865.1">
    <property type="nucleotide sequence ID" value="NZ_BAAAJF010000028.1"/>
</dbReference>
<comment type="caution">
    <text evidence="6">The sequence shown here is derived from an EMBL/GenBank/DDBJ whole genome shotgun (WGS) entry which is preliminary data.</text>
</comment>
<name>A0ABS9TNE9_9PSEU</name>
<comment type="similarity">
    <text evidence="1">Belongs to the LysR transcriptional regulatory family.</text>
</comment>
<gene>
    <name evidence="6" type="ORF">MMF94_30555</name>
</gene>
<evidence type="ECO:0000259" key="5">
    <source>
        <dbReference type="PROSITE" id="PS50931"/>
    </source>
</evidence>
<dbReference type="PRINTS" id="PR00039">
    <property type="entry name" value="HTHLYSR"/>
</dbReference>
<dbReference type="Gene3D" id="3.40.190.290">
    <property type="match status" value="1"/>
</dbReference>
<dbReference type="Gene3D" id="1.10.10.10">
    <property type="entry name" value="Winged helix-like DNA-binding domain superfamily/Winged helix DNA-binding domain"/>
    <property type="match status" value="1"/>
</dbReference>
<dbReference type="InterPro" id="IPR036390">
    <property type="entry name" value="WH_DNA-bd_sf"/>
</dbReference>
<organism evidence="6 7">
    <name type="scientific">Pseudonocardia alaniniphila</name>
    <dbReference type="NCBI Taxonomy" id="75291"/>
    <lineage>
        <taxon>Bacteria</taxon>
        <taxon>Bacillati</taxon>
        <taxon>Actinomycetota</taxon>
        <taxon>Actinomycetes</taxon>
        <taxon>Pseudonocardiales</taxon>
        <taxon>Pseudonocardiaceae</taxon>
        <taxon>Pseudonocardia</taxon>
    </lineage>
</organism>
<evidence type="ECO:0000313" key="7">
    <source>
        <dbReference type="Proteomes" id="UP001299970"/>
    </source>
</evidence>
<evidence type="ECO:0000256" key="4">
    <source>
        <dbReference type="ARBA" id="ARBA00023163"/>
    </source>
</evidence>
<evidence type="ECO:0000256" key="2">
    <source>
        <dbReference type="ARBA" id="ARBA00023015"/>
    </source>
</evidence>
<dbReference type="PANTHER" id="PTHR30419:SF8">
    <property type="entry name" value="NITROGEN ASSIMILATION TRANSCRIPTIONAL ACTIVATOR-RELATED"/>
    <property type="match status" value="1"/>
</dbReference>
<reference evidence="6 7" key="1">
    <citation type="submission" date="2022-03" db="EMBL/GenBank/DDBJ databases">
        <title>Pseudonocardia alaer sp. nov., a novel actinomycete isolated from reed forest soil.</title>
        <authorList>
            <person name="Wang L."/>
        </authorList>
    </citation>
    <scope>NUCLEOTIDE SEQUENCE [LARGE SCALE GENOMIC DNA]</scope>
    <source>
        <strain evidence="6 7">Y-16303</strain>
    </source>
</reference>
<protein>
    <submittedName>
        <fullName evidence="6">LysR family transcriptional regulator</fullName>
    </submittedName>
</protein>
<evidence type="ECO:0000256" key="1">
    <source>
        <dbReference type="ARBA" id="ARBA00009437"/>
    </source>
</evidence>
<evidence type="ECO:0000313" key="6">
    <source>
        <dbReference type="EMBL" id="MCH6170062.1"/>
    </source>
</evidence>
<feature type="domain" description="HTH lysR-type" evidence="5">
    <location>
        <begin position="34"/>
        <end position="86"/>
    </location>
</feature>
<accession>A0ABS9TNE9</accession>
<dbReference type="EMBL" id="JAKXMK010000030">
    <property type="protein sequence ID" value="MCH6170062.1"/>
    <property type="molecule type" value="Genomic_DNA"/>
</dbReference>
<evidence type="ECO:0000256" key="3">
    <source>
        <dbReference type="ARBA" id="ARBA00023125"/>
    </source>
</evidence>
<dbReference type="PANTHER" id="PTHR30419">
    <property type="entry name" value="HTH-TYPE TRANSCRIPTIONAL REGULATOR YBHD"/>
    <property type="match status" value="1"/>
</dbReference>
<dbReference type="Proteomes" id="UP001299970">
    <property type="component" value="Unassembled WGS sequence"/>
</dbReference>
<dbReference type="InterPro" id="IPR005119">
    <property type="entry name" value="LysR_subst-bd"/>
</dbReference>
<dbReference type="SUPFAM" id="SSF53850">
    <property type="entry name" value="Periplasmic binding protein-like II"/>
    <property type="match status" value="1"/>
</dbReference>